<name>A0ABT9NTP8_9ACTN</name>
<keyword evidence="2" id="KW-1185">Reference proteome</keyword>
<gene>
    <name evidence="1" type="ORF">J2S59_003606</name>
</gene>
<reference evidence="1 2" key="1">
    <citation type="submission" date="2023-07" db="EMBL/GenBank/DDBJ databases">
        <title>Sequencing the genomes of 1000 actinobacteria strains.</title>
        <authorList>
            <person name="Klenk H.-P."/>
        </authorList>
    </citation>
    <scope>NUCLEOTIDE SEQUENCE [LARGE SCALE GENOMIC DNA]</scope>
    <source>
        <strain evidence="1 2">GD13</strain>
    </source>
</reference>
<dbReference type="EMBL" id="JAUSQM010000001">
    <property type="protein sequence ID" value="MDP9823797.1"/>
    <property type="molecule type" value="Genomic_DNA"/>
</dbReference>
<evidence type="ECO:0000313" key="1">
    <source>
        <dbReference type="EMBL" id="MDP9823797.1"/>
    </source>
</evidence>
<sequence>MLPSSRTQKDAASNLGRFTLGSAALAASKSKNTYLAARYRRIAARRGRLRAIVAIERSILTSVWHMLTDDVAYRDLGADHYQLSHPDQIKRRALKQLRALGLEVELRPAS</sequence>
<evidence type="ECO:0000313" key="2">
    <source>
        <dbReference type="Proteomes" id="UP001240447"/>
    </source>
</evidence>
<evidence type="ECO:0008006" key="3">
    <source>
        <dbReference type="Google" id="ProtNLM"/>
    </source>
</evidence>
<protein>
    <recommendedName>
        <fullName evidence="3">Transposase</fullName>
    </recommendedName>
</protein>
<comment type="caution">
    <text evidence="1">The sequence shown here is derived from an EMBL/GenBank/DDBJ whole genome shotgun (WGS) entry which is preliminary data.</text>
</comment>
<accession>A0ABT9NTP8</accession>
<proteinExistence type="predicted"/>
<dbReference type="Proteomes" id="UP001240447">
    <property type="component" value="Unassembled WGS sequence"/>
</dbReference>
<organism evidence="1 2">
    <name type="scientific">Nocardioides massiliensis</name>
    <dbReference type="NCBI Taxonomy" id="1325935"/>
    <lineage>
        <taxon>Bacteria</taxon>
        <taxon>Bacillati</taxon>
        <taxon>Actinomycetota</taxon>
        <taxon>Actinomycetes</taxon>
        <taxon>Propionibacteriales</taxon>
        <taxon>Nocardioidaceae</taxon>
        <taxon>Nocardioides</taxon>
    </lineage>
</organism>